<sequence>MRQRLDPRVPTLDEEPRSRWMRPTTDKGAGGPSCRARRRIPSSFLLNPQSRLAVQQGSSVGGHGAGERRPWSTTSVRWAVGGGGWAGAMQERQGPQGWWWGWSGKSGGIRQSAASSSPASAPPQIEAGLPGLFAAFSSGWEKTPTTYISERREYQGRASENRDGIPIN</sequence>
<feature type="region of interest" description="Disordered" evidence="1">
    <location>
        <begin position="53"/>
        <end position="75"/>
    </location>
</feature>
<dbReference type="Gramene" id="HORVU.MOREX.r2.3HG0222820.1">
    <property type="protein sequence ID" value="HORVU.MOREX.r2.3HG0222820.1.CDS.1"/>
    <property type="gene ID" value="HORVU.MOREX.r2.3HG0222820"/>
</dbReference>
<reference evidence="2" key="2">
    <citation type="submission" date="2020-10" db="EMBL/GenBank/DDBJ databases">
        <authorList>
            <person name="Scholz U."/>
            <person name="Mascher M."/>
            <person name="Fiebig A."/>
        </authorList>
    </citation>
    <scope>NUCLEOTIDE SEQUENCE [LARGE SCALE GENOMIC DNA]</scope>
    <source>
        <strain evidence="2">cv. Morex</strain>
    </source>
</reference>
<accession>A0A8I6WZ37</accession>
<evidence type="ECO:0000313" key="2">
    <source>
        <dbReference type="EnsemblPlants" id="HORVU.MOREX.r3.3HG0268820.1.CDS1"/>
    </source>
</evidence>
<feature type="region of interest" description="Disordered" evidence="1">
    <location>
        <begin position="147"/>
        <end position="168"/>
    </location>
</feature>
<reference evidence="2" key="3">
    <citation type="submission" date="2022-01" db="UniProtKB">
        <authorList>
            <consortium name="EnsemblPlants"/>
        </authorList>
    </citation>
    <scope>IDENTIFICATION</scope>
    <source>
        <strain evidence="2">subsp. vulgare</strain>
    </source>
</reference>
<feature type="region of interest" description="Disordered" evidence="1">
    <location>
        <begin position="96"/>
        <end position="126"/>
    </location>
</feature>
<dbReference type="EnsemblPlants" id="HORVU.MOREX.r3.3HG0268820.1">
    <property type="protein sequence ID" value="HORVU.MOREX.r3.3HG0268820.1.CDS1"/>
    <property type="gene ID" value="HORVU.MOREX.r3.3HG0268820"/>
</dbReference>
<feature type="region of interest" description="Disordered" evidence="1">
    <location>
        <begin position="1"/>
        <end position="36"/>
    </location>
</feature>
<evidence type="ECO:0000256" key="1">
    <source>
        <dbReference type="SAM" id="MobiDB-lite"/>
    </source>
</evidence>
<evidence type="ECO:0000313" key="3">
    <source>
        <dbReference type="Proteomes" id="UP000011116"/>
    </source>
</evidence>
<dbReference type="Gramene" id="HORVU.MOREX.r3.3HG0268820.1">
    <property type="protein sequence ID" value="HORVU.MOREX.r3.3HG0268820.1.CDS1"/>
    <property type="gene ID" value="HORVU.MOREX.r3.3HG0268820"/>
</dbReference>
<feature type="compositionally biased region" description="Basic and acidic residues" evidence="1">
    <location>
        <begin position="149"/>
        <end position="168"/>
    </location>
</feature>
<reference evidence="3" key="1">
    <citation type="journal article" date="2012" name="Nature">
        <title>A physical, genetic and functional sequence assembly of the barley genome.</title>
        <authorList>
            <consortium name="The International Barley Genome Sequencing Consortium"/>
            <person name="Mayer K.F."/>
            <person name="Waugh R."/>
            <person name="Brown J.W."/>
            <person name="Schulman A."/>
            <person name="Langridge P."/>
            <person name="Platzer M."/>
            <person name="Fincher G.B."/>
            <person name="Muehlbauer G.J."/>
            <person name="Sato K."/>
            <person name="Close T.J."/>
            <person name="Wise R.P."/>
            <person name="Stein N."/>
        </authorList>
    </citation>
    <scope>NUCLEOTIDE SEQUENCE [LARGE SCALE GENOMIC DNA]</scope>
    <source>
        <strain evidence="3">cv. Morex</strain>
    </source>
</reference>
<dbReference type="Proteomes" id="UP000011116">
    <property type="component" value="Chromosome 3H"/>
</dbReference>
<protein>
    <submittedName>
        <fullName evidence="2">Uncharacterized protein</fullName>
    </submittedName>
</protein>
<keyword evidence="3" id="KW-1185">Reference proteome</keyword>
<organism evidence="2 3">
    <name type="scientific">Hordeum vulgare subsp. vulgare</name>
    <name type="common">Domesticated barley</name>
    <dbReference type="NCBI Taxonomy" id="112509"/>
    <lineage>
        <taxon>Eukaryota</taxon>
        <taxon>Viridiplantae</taxon>
        <taxon>Streptophyta</taxon>
        <taxon>Embryophyta</taxon>
        <taxon>Tracheophyta</taxon>
        <taxon>Spermatophyta</taxon>
        <taxon>Magnoliopsida</taxon>
        <taxon>Liliopsida</taxon>
        <taxon>Poales</taxon>
        <taxon>Poaceae</taxon>
        <taxon>BOP clade</taxon>
        <taxon>Pooideae</taxon>
        <taxon>Triticodae</taxon>
        <taxon>Triticeae</taxon>
        <taxon>Hordeinae</taxon>
        <taxon>Hordeum</taxon>
    </lineage>
</organism>
<feature type="compositionally biased region" description="Low complexity" evidence="1">
    <location>
        <begin position="112"/>
        <end position="123"/>
    </location>
</feature>
<name>A0A8I6WZ37_HORVV</name>
<proteinExistence type="predicted"/>
<dbReference type="AlphaFoldDB" id="A0A8I6WZ37"/>